<dbReference type="PANTHER" id="PTHR33361">
    <property type="entry name" value="GLR0591 PROTEIN"/>
    <property type="match status" value="1"/>
</dbReference>
<proteinExistence type="predicted"/>
<dbReference type="PANTHER" id="PTHR33361:SF15">
    <property type="entry name" value="DUF885 FAMILY LIPOPROTEIN"/>
    <property type="match status" value="1"/>
</dbReference>
<sequence length="564" mass="63971">MRLNSLFIIILFGIIFTMNGCTKHSSKFDVFVSNFIETTFELEPTFAVNMGRHEFDGQLPDWSKEGITKHVEFLKDSRFKTMEFEDKNLSKIQRFDKKYLLAVIDEQLFSKEWARLPFTNPVYYEAIGPDVYLSREYASIEKRMIAYSVYANNVPVAVEQIIENMVTPLPRTFAEVGKQISHGLADHMKNGVPGIFSSVDDPKLQSEFSIANGIATAAMKKLGDWYEFQIEKATDDFALGEELYKKMLWMTERVDTPLDELEAIALADLDRNTKDLANACEEFAPGKSITDCVAKAQADKPEGGAVEGARAQLSDLKQFLIDNDLVSIPGDEESLVDEAPPHNRWNFAYIEIPGPYEKGLPSIYYIAPPDPSWSKEEQQNYVPGKSDLMFTSVHEVWPGHFLHFLHANRSDRMMGRIFQGYAYSEGWAHYSEELMIEVGLGNGDPRYQIGQILNATLRNVRFLSSIKLHTQGMSVDESEKMFIELGFQDAGNAKQQAARGTFDPGYLNYNIGKLMIKKLRSDWCADKGGRNAWKTFHDTYLSYGGPPIPLVRKDMLGTDDGRLF</sequence>
<dbReference type="Pfam" id="PF05960">
    <property type="entry name" value="DUF885"/>
    <property type="match status" value="1"/>
</dbReference>
<dbReference type="EMBL" id="UINC01029097">
    <property type="protein sequence ID" value="SVB11253.1"/>
    <property type="molecule type" value="Genomic_DNA"/>
</dbReference>
<protein>
    <recommendedName>
        <fullName evidence="2">DUF885 domain-containing protein</fullName>
    </recommendedName>
</protein>
<name>A0A382BDD4_9ZZZZ</name>
<reference evidence="1" key="1">
    <citation type="submission" date="2018-05" db="EMBL/GenBank/DDBJ databases">
        <authorList>
            <person name="Lanie J.A."/>
            <person name="Ng W.-L."/>
            <person name="Kazmierczak K.M."/>
            <person name="Andrzejewski T.M."/>
            <person name="Davidsen T.M."/>
            <person name="Wayne K.J."/>
            <person name="Tettelin H."/>
            <person name="Glass J.I."/>
            <person name="Rusch D."/>
            <person name="Podicherti R."/>
            <person name="Tsui H.-C.T."/>
            <person name="Winkler M.E."/>
        </authorList>
    </citation>
    <scope>NUCLEOTIDE SEQUENCE</scope>
</reference>
<accession>A0A382BDD4</accession>
<gene>
    <name evidence="1" type="ORF">METZ01_LOCUS164107</name>
</gene>
<evidence type="ECO:0000313" key="1">
    <source>
        <dbReference type="EMBL" id="SVB11253.1"/>
    </source>
</evidence>
<dbReference type="AlphaFoldDB" id="A0A382BDD4"/>
<organism evidence="1">
    <name type="scientific">marine metagenome</name>
    <dbReference type="NCBI Taxonomy" id="408172"/>
    <lineage>
        <taxon>unclassified sequences</taxon>
        <taxon>metagenomes</taxon>
        <taxon>ecological metagenomes</taxon>
    </lineage>
</organism>
<dbReference type="InterPro" id="IPR010281">
    <property type="entry name" value="DUF885"/>
</dbReference>
<evidence type="ECO:0008006" key="2">
    <source>
        <dbReference type="Google" id="ProtNLM"/>
    </source>
</evidence>